<reference evidence="2" key="1">
    <citation type="submission" date="2020-11" db="EMBL/GenBank/DDBJ databases">
        <authorList>
            <consortium name="DOE Joint Genome Institute"/>
            <person name="Ahrendt S."/>
            <person name="Riley R."/>
            <person name="Andreopoulos W."/>
            <person name="Labutti K."/>
            <person name="Pangilinan J."/>
            <person name="Ruiz-Duenas F.J."/>
            <person name="Barrasa J.M."/>
            <person name="Sanchez-Garcia M."/>
            <person name="Camarero S."/>
            <person name="Miyauchi S."/>
            <person name="Serrano A."/>
            <person name="Linde D."/>
            <person name="Babiker R."/>
            <person name="Drula E."/>
            <person name="Ayuso-Fernandez I."/>
            <person name="Pacheco R."/>
            <person name="Padilla G."/>
            <person name="Ferreira P."/>
            <person name="Barriuso J."/>
            <person name="Kellner H."/>
            <person name="Castanera R."/>
            <person name="Alfaro M."/>
            <person name="Ramirez L."/>
            <person name="Pisabarro A.G."/>
            <person name="Kuo A."/>
            <person name="Tritt A."/>
            <person name="Lipzen A."/>
            <person name="He G."/>
            <person name="Yan M."/>
            <person name="Ng V."/>
            <person name="Cullen D."/>
            <person name="Martin F."/>
            <person name="Rosso M.-N."/>
            <person name="Henrissat B."/>
            <person name="Hibbett D."/>
            <person name="Martinez A.T."/>
            <person name="Grigoriev I.V."/>
        </authorList>
    </citation>
    <scope>NUCLEOTIDE SEQUENCE</scope>
    <source>
        <strain evidence="2">CIRM-BRFM 674</strain>
    </source>
</reference>
<comment type="caution">
    <text evidence="2">The sequence shown here is derived from an EMBL/GenBank/DDBJ whole genome shotgun (WGS) entry which is preliminary data.</text>
</comment>
<feature type="compositionally biased region" description="Basic and acidic residues" evidence="1">
    <location>
        <begin position="1"/>
        <end position="21"/>
    </location>
</feature>
<feature type="region of interest" description="Disordered" evidence="1">
    <location>
        <begin position="153"/>
        <end position="203"/>
    </location>
</feature>
<feature type="compositionally biased region" description="Polar residues" evidence="1">
    <location>
        <begin position="45"/>
        <end position="54"/>
    </location>
</feature>
<evidence type="ECO:0000313" key="3">
    <source>
        <dbReference type="Proteomes" id="UP000807469"/>
    </source>
</evidence>
<dbReference type="Proteomes" id="UP000807469">
    <property type="component" value="Unassembled WGS sequence"/>
</dbReference>
<dbReference type="AlphaFoldDB" id="A0A9P5YU73"/>
<keyword evidence="3" id="KW-1185">Reference proteome</keyword>
<feature type="compositionally biased region" description="Basic and acidic residues" evidence="1">
    <location>
        <begin position="186"/>
        <end position="203"/>
    </location>
</feature>
<evidence type="ECO:0000313" key="2">
    <source>
        <dbReference type="EMBL" id="KAF9473870.1"/>
    </source>
</evidence>
<name>A0A9P5YU73_9AGAR</name>
<gene>
    <name evidence="2" type="ORF">BDN70DRAFT_997432</name>
</gene>
<accession>A0A9P5YU73</accession>
<feature type="region of interest" description="Disordered" evidence="1">
    <location>
        <begin position="1"/>
        <end position="72"/>
    </location>
</feature>
<proteinExistence type="predicted"/>
<feature type="non-terminal residue" evidence="2">
    <location>
        <position position="203"/>
    </location>
</feature>
<dbReference type="EMBL" id="MU155411">
    <property type="protein sequence ID" value="KAF9473870.1"/>
    <property type="molecule type" value="Genomic_DNA"/>
</dbReference>
<protein>
    <submittedName>
        <fullName evidence="2">Uncharacterized protein</fullName>
    </submittedName>
</protein>
<organism evidence="2 3">
    <name type="scientific">Pholiota conissans</name>
    <dbReference type="NCBI Taxonomy" id="109636"/>
    <lineage>
        <taxon>Eukaryota</taxon>
        <taxon>Fungi</taxon>
        <taxon>Dikarya</taxon>
        <taxon>Basidiomycota</taxon>
        <taxon>Agaricomycotina</taxon>
        <taxon>Agaricomycetes</taxon>
        <taxon>Agaricomycetidae</taxon>
        <taxon>Agaricales</taxon>
        <taxon>Agaricineae</taxon>
        <taxon>Strophariaceae</taxon>
        <taxon>Pholiota</taxon>
    </lineage>
</organism>
<sequence length="203" mass="22465">MSDPTRDPSKGFYDRYPDNRRRGTSTYRDGRPDDEDADDDYRIPNQHNAQNSSRGYPYNGPRSVNPRSSDVGHYFPEQQAQLNAYAVTPLNPLGNQVLVNRDTGNSLITSSKDSHNKIKSSVTAANTYHGPVSHHSTTVTVLNIFPAGSSSTDIGPTPISPPQFSVNPSDYEHHSAYPAPSIQPSKSDRSHKQRVDPRQHHGT</sequence>
<evidence type="ECO:0000256" key="1">
    <source>
        <dbReference type="SAM" id="MobiDB-lite"/>
    </source>
</evidence>